<protein>
    <recommendedName>
        <fullName evidence="2">HTH cro/C1-type domain-containing protein</fullName>
    </recommendedName>
</protein>
<reference evidence="5" key="1">
    <citation type="submission" date="2015-10" db="EMBL/GenBank/DDBJ databases">
        <authorList>
            <person name="Crossman L.C."/>
        </authorList>
    </citation>
    <scope>NUCLEOTIDE SEQUENCE [LARGE SCALE GENOMIC DNA]</scope>
    <source>
        <strain evidence="5">20-2</strain>
    </source>
</reference>
<reference evidence="3" key="2">
    <citation type="submission" date="2015-10" db="EMBL/GenBank/DDBJ databases">
        <authorList>
            <person name="Gilbert D.G."/>
        </authorList>
    </citation>
    <scope>NUCLEOTIDE SEQUENCE</scope>
    <source>
        <strain evidence="4">20-2</strain>
        <strain evidence="3">3c6</strain>
    </source>
</reference>
<dbReference type="EMBL" id="LN887475">
    <property type="protein sequence ID" value="CUR39672.1"/>
    <property type="molecule type" value="Genomic_DNA"/>
</dbReference>
<dbReference type="CDD" id="cd00093">
    <property type="entry name" value="HTH_XRE"/>
    <property type="match status" value="1"/>
</dbReference>
<proteinExistence type="predicted"/>
<evidence type="ECO:0000259" key="2">
    <source>
        <dbReference type="PROSITE" id="PS50943"/>
    </source>
</evidence>
<dbReference type="PANTHER" id="PTHR46797">
    <property type="entry name" value="HTH-TYPE TRANSCRIPTIONAL REGULATOR"/>
    <property type="match status" value="1"/>
</dbReference>
<keyword evidence="1" id="KW-0238">DNA-binding</keyword>
<dbReference type="SMART" id="SM00530">
    <property type="entry name" value="HTH_XRE"/>
    <property type="match status" value="1"/>
</dbReference>
<sequence>MEQQLGKNIANRRHELNMIQQQLAELSNLSINFISRLERGGSNDVSSTTLLRLATALGTSMDSLMTNQASTGNNSHRGPQLRKLINKLENYDYSKTEHLSKIILELLENK</sequence>
<dbReference type="GO" id="GO:0003700">
    <property type="term" value="F:DNA-binding transcription factor activity"/>
    <property type="evidence" value="ECO:0007669"/>
    <property type="project" value="TreeGrafter"/>
</dbReference>
<dbReference type="InterPro" id="IPR050807">
    <property type="entry name" value="TransReg_Diox_bact_type"/>
</dbReference>
<dbReference type="SUPFAM" id="SSF47413">
    <property type="entry name" value="lambda repressor-like DNA-binding domains"/>
    <property type="match status" value="1"/>
</dbReference>
<dbReference type="Proteomes" id="UP000235484">
    <property type="component" value="Unassembled WGS sequence"/>
</dbReference>
<evidence type="ECO:0000313" key="3">
    <source>
        <dbReference type="EMBL" id="CUR39672.1"/>
    </source>
</evidence>
<dbReference type="GO" id="GO:0003677">
    <property type="term" value="F:DNA binding"/>
    <property type="evidence" value="ECO:0007669"/>
    <property type="project" value="UniProtKB-KW"/>
</dbReference>
<dbReference type="EMBL" id="LN887647">
    <property type="protein sequence ID" value="CUR41882.1"/>
    <property type="molecule type" value="Genomic_DNA"/>
</dbReference>
<dbReference type="PROSITE" id="PS50943">
    <property type="entry name" value="HTH_CROC1"/>
    <property type="match status" value="1"/>
</dbReference>
<evidence type="ECO:0000313" key="5">
    <source>
        <dbReference type="Proteomes" id="UP000235484"/>
    </source>
</evidence>
<dbReference type="PANTHER" id="PTHR46797:SF1">
    <property type="entry name" value="METHYLPHOSPHONATE SYNTHASE"/>
    <property type="match status" value="1"/>
</dbReference>
<dbReference type="Gene3D" id="1.10.260.40">
    <property type="entry name" value="lambda repressor-like DNA-binding domains"/>
    <property type="match status" value="1"/>
</dbReference>
<dbReference type="InterPro" id="IPR010982">
    <property type="entry name" value="Lambda_DNA-bd_dom_sf"/>
</dbReference>
<gene>
    <name evidence="4" type="ORF">LRLP16767_LR202_01748</name>
    <name evidence="3" type="ORF">LRLP16767_LR3C6_01639</name>
</gene>
<dbReference type="GO" id="GO:0005829">
    <property type="term" value="C:cytosol"/>
    <property type="evidence" value="ECO:0007669"/>
    <property type="project" value="TreeGrafter"/>
</dbReference>
<dbReference type="AlphaFoldDB" id="A0A0U5JT09"/>
<name>A0A0U5JT09_LIMRT</name>
<evidence type="ECO:0000313" key="4">
    <source>
        <dbReference type="EMBL" id="CUR41882.1"/>
    </source>
</evidence>
<feature type="domain" description="HTH cro/C1-type" evidence="2">
    <location>
        <begin position="9"/>
        <end position="64"/>
    </location>
</feature>
<dbReference type="Pfam" id="PF01381">
    <property type="entry name" value="HTH_3"/>
    <property type="match status" value="1"/>
</dbReference>
<dbReference type="RefSeq" id="WP_102816718.1">
    <property type="nucleotide sequence ID" value="NZ_LN887647.1"/>
</dbReference>
<evidence type="ECO:0000256" key="1">
    <source>
        <dbReference type="ARBA" id="ARBA00023125"/>
    </source>
</evidence>
<dbReference type="InterPro" id="IPR001387">
    <property type="entry name" value="Cro/C1-type_HTH"/>
</dbReference>
<accession>A0A0U5JT09</accession>
<organism evidence="3">
    <name type="scientific">Limosilactobacillus reuteri</name>
    <name type="common">Lactobacillus reuteri</name>
    <dbReference type="NCBI Taxonomy" id="1598"/>
    <lineage>
        <taxon>Bacteria</taxon>
        <taxon>Bacillati</taxon>
        <taxon>Bacillota</taxon>
        <taxon>Bacilli</taxon>
        <taxon>Lactobacillales</taxon>
        <taxon>Lactobacillaceae</taxon>
        <taxon>Limosilactobacillus</taxon>
    </lineage>
</organism>